<protein>
    <submittedName>
        <fullName evidence="6">PD-(D/E)XK nuclease family protein</fullName>
    </submittedName>
</protein>
<dbReference type="EMBL" id="RQZF01000001">
    <property type="protein sequence ID" value="RRC96149.1"/>
    <property type="molecule type" value="Genomic_DNA"/>
</dbReference>
<organism evidence="6 7">
    <name type="scientific">Schaalia canis</name>
    <dbReference type="NCBI Taxonomy" id="100469"/>
    <lineage>
        <taxon>Bacteria</taxon>
        <taxon>Bacillati</taxon>
        <taxon>Actinomycetota</taxon>
        <taxon>Actinomycetes</taxon>
        <taxon>Actinomycetales</taxon>
        <taxon>Actinomycetaceae</taxon>
        <taxon>Schaalia</taxon>
    </lineage>
</organism>
<dbReference type="OrthoDB" id="9791397at2"/>
<dbReference type="GO" id="GO:0006281">
    <property type="term" value="P:DNA repair"/>
    <property type="evidence" value="ECO:0007669"/>
    <property type="project" value="UniProtKB-KW"/>
</dbReference>
<evidence type="ECO:0000256" key="3">
    <source>
        <dbReference type="ARBA" id="ARBA00023204"/>
    </source>
</evidence>
<dbReference type="Proteomes" id="UP000280444">
    <property type="component" value="Unassembled WGS sequence"/>
</dbReference>
<evidence type="ECO:0000259" key="5">
    <source>
        <dbReference type="Pfam" id="PF12705"/>
    </source>
</evidence>
<dbReference type="GO" id="GO:0004386">
    <property type="term" value="F:helicase activity"/>
    <property type="evidence" value="ECO:0007669"/>
    <property type="project" value="UniProtKB-KW"/>
</dbReference>
<keyword evidence="2" id="KW-0378">Hydrolase</keyword>
<keyword evidence="2" id="KW-0547">Nucleotide-binding</keyword>
<keyword evidence="3" id="KW-0234">DNA repair</keyword>
<evidence type="ECO:0000313" key="6">
    <source>
        <dbReference type="EMBL" id="RRC96149.1"/>
    </source>
</evidence>
<keyword evidence="7" id="KW-1185">Reference proteome</keyword>
<dbReference type="InterPro" id="IPR011335">
    <property type="entry name" value="Restrct_endonuc-II-like"/>
</dbReference>
<accession>A0A3P1SGU9</accession>
<name>A0A3P1SGU9_9ACTO</name>
<keyword evidence="1" id="KW-0227">DNA damage</keyword>
<dbReference type="InterPro" id="IPR038726">
    <property type="entry name" value="PDDEXK_AddAB-type"/>
</dbReference>
<dbReference type="SUPFAM" id="SSF52980">
    <property type="entry name" value="Restriction endonuclease-like"/>
    <property type="match status" value="1"/>
</dbReference>
<feature type="compositionally biased region" description="Low complexity" evidence="4">
    <location>
        <begin position="1"/>
        <end position="26"/>
    </location>
</feature>
<evidence type="ECO:0000256" key="1">
    <source>
        <dbReference type="ARBA" id="ARBA00022763"/>
    </source>
</evidence>
<proteinExistence type="predicted"/>
<feature type="domain" description="PD-(D/E)XK endonuclease-like" evidence="5">
    <location>
        <begin position="51"/>
        <end position="294"/>
    </location>
</feature>
<dbReference type="RefSeq" id="WP_124867445.1">
    <property type="nucleotide sequence ID" value="NZ_RQZF01000001.1"/>
</dbReference>
<dbReference type="AlphaFoldDB" id="A0A3P1SGU9"/>
<reference evidence="6 7" key="1">
    <citation type="submission" date="2018-11" db="EMBL/GenBank/DDBJ databases">
        <title>Genomes From Bacteria Associated with the Canine Oral Cavity: a Test Case for Automated Genome-Based Taxonomic Assignment.</title>
        <authorList>
            <person name="Coil D.A."/>
            <person name="Jospin G."/>
            <person name="Darling A.E."/>
            <person name="Wallis C."/>
            <person name="Davis I.J."/>
            <person name="Harris S."/>
            <person name="Eisen J.A."/>
            <person name="Holcombe L.J."/>
            <person name="O'Flynn C."/>
        </authorList>
    </citation>
    <scope>NUCLEOTIDE SEQUENCE [LARGE SCALE GENOMIC DNA]</scope>
    <source>
        <strain evidence="6 7">OH770</strain>
    </source>
</reference>
<dbReference type="Pfam" id="PF12705">
    <property type="entry name" value="PDDEXK_1"/>
    <property type="match status" value="1"/>
</dbReference>
<evidence type="ECO:0000256" key="2">
    <source>
        <dbReference type="ARBA" id="ARBA00022806"/>
    </source>
</evidence>
<dbReference type="Gene3D" id="3.90.320.10">
    <property type="match status" value="1"/>
</dbReference>
<comment type="caution">
    <text evidence="6">The sequence shown here is derived from an EMBL/GenBank/DDBJ whole genome shotgun (WGS) entry which is preliminary data.</text>
</comment>
<gene>
    <name evidence="6" type="ORF">EII11_00270</name>
</gene>
<keyword evidence="2" id="KW-0067">ATP-binding</keyword>
<evidence type="ECO:0000256" key="4">
    <source>
        <dbReference type="SAM" id="MobiDB-lite"/>
    </source>
</evidence>
<sequence>MTDSTTADSSLSSSPASVSAGPIAASTQAPQLQAPGVRGGAEVGQDWRPALSASRAKEYQRCPLQYRLHVVDRMKEPPTQATARGTLVHSVLENLYDAPAAERTREAAQELVTPLWEAMKENNDEVSALFPTVEEFSEWMAQTRDMVDHYFRIEDPRWLEPYGRESHVVAHTPEGVRLRGFIDRIDRAPNGALRVVDYKTGRAPSPRFQEDALFQMRFYALLLQLTDRLPARTQLLYLKSGQVLTFDPEAADIERFRFEIARLWDAIEADARRGAFAPRKNPLCNWCGVRAACPLFGGTTPPLPEDGIEKLLQTRAS</sequence>
<keyword evidence="2" id="KW-0347">Helicase</keyword>
<evidence type="ECO:0000313" key="7">
    <source>
        <dbReference type="Proteomes" id="UP000280444"/>
    </source>
</evidence>
<dbReference type="InterPro" id="IPR011604">
    <property type="entry name" value="PDDEXK-like_dom_sf"/>
</dbReference>
<feature type="region of interest" description="Disordered" evidence="4">
    <location>
        <begin position="1"/>
        <end position="43"/>
    </location>
</feature>